<dbReference type="InterPro" id="IPR001296">
    <property type="entry name" value="Glyco_trans_1"/>
</dbReference>
<proteinExistence type="predicted"/>
<dbReference type="Proteomes" id="UP000570493">
    <property type="component" value="Unassembled WGS sequence"/>
</dbReference>
<feature type="domain" description="Glycosyltransferase subfamily 4-like N-terminal" evidence="3">
    <location>
        <begin position="23"/>
        <end position="191"/>
    </location>
</feature>
<dbReference type="GO" id="GO:0016757">
    <property type="term" value="F:glycosyltransferase activity"/>
    <property type="evidence" value="ECO:0007669"/>
    <property type="project" value="InterPro"/>
</dbReference>
<dbReference type="Gene3D" id="3.40.50.2000">
    <property type="entry name" value="Glycogen Phosphorylase B"/>
    <property type="match status" value="2"/>
</dbReference>
<dbReference type="NCBIfam" id="NF038255">
    <property type="entry name" value="exopoly_VpsD"/>
    <property type="match status" value="1"/>
</dbReference>
<evidence type="ECO:0000313" key="5">
    <source>
        <dbReference type="Proteomes" id="UP000570493"/>
    </source>
</evidence>
<evidence type="ECO:0000259" key="2">
    <source>
        <dbReference type="Pfam" id="PF00534"/>
    </source>
</evidence>
<accession>A0A7Y0DQ08</accession>
<comment type="caution">
    <text evidence="4">The sequence shown here is derived from an EMBL/GenBank/DDBJ whole genome shotgun (WGS) entry which is preliminary data.</text>
</comment>
<feature type="domain" description="Glycosyl transferase family 1" evidence="2">
    <location>
        <begin position="204"/>
        <end position="324"/>
    </location>
</feature>
<reference evidence="4" key="1">
    <citation type="submission" date="2020-04" db="EMBL/GenBank/DDBJ databases">
        <title>Genome Sequencing for Pseudoaltermonas arctica.</title>
        <authorList>
            <person name="Elkins N.S."/>
        </authorList>
    </citation>
    <scope>NUCLEOTIDE SEQUENCE [LARGE SCALE GENOMIC DNA]</scope>
    <source>
        <strain evidence="4">NEC-BIFX-2020_0012</strain>
    </source>
</reference>
<dbReference type="RefSeq" id="WP_169018169.1">
    <property type="nucleotide sequence ID" value="NZ_JABBMT010000001.1"/>
</dbReference>
<dbReference type="GO" id="GO:0009103">
    <property type="term" value="P:lipopolysaccharide biosynthetic process"/>
    <property type="evidence" value="ECO:0007669"/>
    <property type="project" value="TreeGrafter"/>
</dbReference>
<protein>
    <submittedName>
        <fullName evidence="4">Glycosyltransferase family 4 protein</fullName>
    </submittedName>
</protein>
<dbReference type="InterPro" id="IPR028098">
    <property type="entry name" value="Glyco_trans_4-like_N"/>
</dbReference>
<dbReference type="AlphaFoldDB" id="A0A7Y0DQ08"/>
<dbReference type="PANTHER" id="PTHR46401:SF2">
    <property type="entry name" value="GLYCOSYLTRANSFERASE WBBK-RELATED"/>
    <property type="match status" value="1"/>
</dbReference>
<dbReference type="CDD" id="cd03801">
    <property type="entry name" value="GT4_PimA-like"/>
    <property type="match status" value="1"/>
</dbReference>
<dbReference type="EMBL" id="JABBMT010000001">
    <property type="protein sequence ID" value="NMM39542.1"/>
    <property type="molecule type" value="Genomic_DNA"/>
</dbReference>
<organism evidence="4 5">
    <name type="scientific">Pseudoalteromonas arctica</name>
    <dbReference type="NCBI Taxonomy" id="394751"/>
    <lineage>
        <taxon>Bacteria</taxon>
        <taxon>Pseudomonadati</taxon>
        <taxon>Pseudomonadota</taxon>
        <taxon>Gammaproteobacteria</taxon>
        <taxon>Alteromonadales</taxon>
        <taxon>Pseudoalteromonadaceae</taxon>
        <taxon>Pseudoalteromonas</taxon>
    </lineage>
</organism>
<sequence>MPKKHIALIMPLSTYDWGSNNCGGVDSVCQMFAEYLADHDDANFRFTIIGLDPQSKIPFTGRVIPLSDNVDFIWLPTSSKQTKFKIPGIIWQNWHVRKLLKILNPDLVHTHFWSALIGSGFRGKSVVTVHSYKKIGRHNFGFFNNFLYEKIIPKFTRHLGDKKFVVGDILKQALAKSNIKSNIIYNPIDDSFFNSVKKNQLIEHPPHEIKFITCALINPKKNIEQSIDIIHMLNQNGIVCRLDIVGGKSNKEYAQQLERKIETLQLEKSVSFLGRKNKYELIELYNNANCGIFTSKEETFGLVPLEILATGLPLVCTEVGILAEKKEFFQSIGILYLTESTTTDEITTCINKFDRELSVKKLKELFNTSQIIKQYKAIYNELVLRLSDNNNV</sequence>
<dbReference type="Pfam" id="PF00534">
    <property type="entry name" value="Glycos_transf_1"/>
    <property type="match status" value="1"/>
</dbReference>
<dbReference type="PANTHER" id="PTHR46401">
    <property type="entry name" value="GLYCOSYLTRANSFERASE WBBK-RELATED"/>
    <property type="match status" value="1"/>
</dbReference>
<keyword evidence="5" id="KW-1185">Reference proteome</keyword>
<evidence type="ECO:0000259" key="3">
    <source>
        <dbReference type="Pfam" id="PF13439"/>
    </source>
</evidence>
<gene>
    <name evidence="4" type="ORF">HHO47_01435</name>
</gene>
<name>A0A7Y0DQ08_9GAMM</name>
<evidence type="ECO:0000313" key="4">
    <source>
        <dbReference type="EMBL" id="NMM39542.1"/>
    </source>
</evidence>
<evidence type="ECO:0000256" key="1">
    <source>
        <dbReference type="ARBA" id="ARBA00022679"/>
    </source>
</evidence>
<dbReference type="Pfam" id="PF13439">
    <property type="entry name" value="Glyco_transf_4"/>
    <property type="match status" value="1"/>
</dbReference>
<dbReference type="SUPFAM" id="SSF53756">
    <property type="entry name" value="UDP-Glycosyltransferase/glycogen phosphorylase"/>
    <property type="match status" value="1"/>
</dbReference>
<keyword evidence="1" id="KW-0808">Transferase</keyword>